<proteinExistence type="predicted"/>
<keyword evidence="2" id="KW-1185">Reference proteome</keyword>
<dbReference type="EMBL" id="MN563793">
    <property type="protein sequence ID" value="QGF21281.1"/>
    <property type="molecule type" value="Genomic_DNA"/>
</dbReference>
<protein>
    <submittedName>
        <fullName evidence="1">Uncharacterized protein</fullName>
    </submittedName>
</protein>
<dbReference type="KEGG" id="vg:55814416"/>
<reference evidence="1 2" key="1">
    <citation type="submission" date="2019-10" db="EMBL/GenBank/DDBJ databases">
        <title>Complete genomic sequence of the Vibrio alginolyticus prophage vB_ ValM-yong1.</title>
        <authorList>
            <person name="Li D."/>
            <person name="Qin W."/>
            <person name="Tong Y."/>
            <person name="Lin W."/>
            <person name="Xu L."/>
        </authorList>
    </citation>
    <scope>NUCLEOTIDE SEQUENCE [LARGE SCALE GENOMIC DNA]</scope>
</reference>
<accession>A0A6M3A3B8</accession>
<evidence type="ECO:0000313" key="2">
    <source>
        <dbReference type="Proteomes" id="UP000500880"/>
    </source>
</evidence>
<dbReference type="Proteomes" id="UP000500880">
    <property type="component" value="Segment"/>
</dbReference>
<organism evidence="1 2">
    <name type="scientific">Vibrio phage vB_ValM-yong1</name>
    <dbReference type="NCBI Taxonomy" id="2660715"/>
    <lineage>
        <taxon>Viruses</taxon>
        <taxon>Duplodnaviria</taxon>
        <taxon>Heunggongvirae</taxon>
        <taxon>Uroviricota</taxon>
        <taxon>Caudoviricetes</taxon>
        <taxon>Peduoviridae</taxon>
        <taxon>Yongunavirus</taxon>
        <taxon>Yongunavirus yong1</taxon>
    </lineage>
</organism>
<evidence type="ECO:0000313" key="1">
    <source>
        <dbReference type="EMBL" id="QGF21281.1"/>
    </source>
</evidence>
<dbReference type="GeneID" id="55814416"/>
<sequence length="174" mass="19463">MNNELKQVKELHAEAVEMLRQSRQMHDLTMSNQRSLVYALSCLVPKHLVTITATLSEQPENVAEQIADNARCVLQAIEKREAYDIVHAINVLAMANTDVLHVMVEFAGHVNSLDVRVNHVATNYEGVNRTALMNVCVYLDEEDALQKLLAAESQLTELIIEAREEAEAKAEVEA</sequence>
<name>A0A6M3A3B8_9CAUD</name>
<dbReference type="RefSeq" id="YP_009885043.1">
    <property type="nucleotide sequence ID" value="NC_049477.1"/>
</dbReference>